<gene>
    <name evidence="1" type="ORF">LMXM_20_0040</name>
</gene>
<evidence type="ECO:0000313" key="2">
    <source>
        <dbReference type="Proteomes" id="UP000007259"/>
    </source>
</evidence>
<reference evidence="1 2" key="1">
    <citation type="journal article" date="2011" name="Genome Res.">
        <title>Chromosome and gene copy number variation allow major structural change between species and strains of Leishmania.</title>
        <authorList>
            <person name="Rogers M.B."/>
            <person name="Hilley J.D."/>
            <person name="Dickens N.J."/>
            <person name="Wilkes J."/>
            <person name="Bates P.A."/>
            <person name="Depledge D.P."/>
            <person name="Harris D."/>
            <person name="Her Y."/>
            <person name="Herzyk P."/>
            <person name="Imamura H."/>
            <person name="Otto T.D."/>
            <person name="Sanders M."/>
            <person name="Seeger K."/>
            <person name="Dujardin J.C."/>
            <person name="Berriman M."/>
            <person name="Smith D.F."/>
            <person name="Hertz-Fowler C."/>
            <person name="Mottram J.C."/>
        </authorList>
    </citation>
    <scope>NUCLEOTIDE SEQUENCE [LARGE SCALE GENOMIC DNA]</scope>
    <source>
        <strain evidence="1 2">MHOM/GT/2001/U1103</strain>
    </source>
</reference>
<dbReference type="GeneID" id="13448734"/>
<proteinExistence type="predicted"/>
<keyword evidence="2" id="KW-1185">Reference proteome</keyword>
<dbReference type="AlphaFoldDB" id="E9AUE4"/>
<name>E9AUE4_LEIMU</name>
<sequence length="329" mass="37397">MLSAADIHAFVRDERAWKRAAQKPGGDEPFAAGMICSKESNWLVFRRGSSDNAFSLKFSNALRTSALTDSLDTVALASTHSTMPRQRWNSSARCDSEDVYADPLQQLLIRNLRRKGVAAMLNKRRVSQIARPSYISHADREARRRSDLARAAQELIDLERYERHQLVAMARNRFNTMASAFFKAAVKDMVACELSGRRALFREWQESQRDMAASMDREFSKLTPLTPHEFKAVCRLIRSEAIMRRRLQATEAQDRDLYACFMHLGRLKALGKALNECPRRDVLHEAAAVLALAQKDRVQHVDAARARRLPCDGRSLRQRKKALIAAEEA</sequence>
<dbReference type="RefSeq" id="XP_003875068.1">
    <property type="nucleotide sequence ID" value="XM_003875019.1"/>
</dbReference>
<dbReference type="EMBL" id="FR799573">
    <property type="protein sequence ID" value="CBZ26572.1"/>
    <property type="molecule type" value="Genomic_DNA"/>
</dbReference>
<dbReference type="PhylomeDB" id="E9AUE4"/>
<protein>
    <submittedName>
        <fullName evidence="1">Uncharacterized protein</fullName>
    </submittedName>
</protein>
<dbReference type="OMA" id="NWLVFRR"/>
<accession>E9AUE4</accession>
<dbReference type="Proteomes" id="UP000007259">
    <property type="component" value="Chromosome 20"/>
</dbReference>
<dbReference type="VEuPathDB" id="TriTrypDB:LmxM.20.0040"/>
<dbReference type="OrthoDB" id="262658at2759"/>
<evidence type="ECO:0000313" key="1">
    <source>
        <dbReference type="EMBL" id="CBZ26572.1"/>
    </source>
</evidence>
<organism evidence="1 2">
    <name type="scientific">Leishmania mexicana (strain MHOM/GT/2001/U1103)</name>
    <dbReference type="NCBI Taxonomy" id="929439"/>
    <lineage>
        <taxon>Eukaryota</taxon>
        <taxon>Discoba</taxon>
        <taxon>Euglenozoa</taxon>
        <taxon>Kinetoplastea</taxon>
        <taxon>Metakinetoplastina</taxon>
        <taxon>Trypanosomatida</taxon>
        <taxon>Trypanosomatidae</taxon>
        <taxon>Leishmaniinae</taxon>
        <taxon>Leishmania</taxon>
    </lineage>
</organism>
<dbReference type="KEGG" id="lmi:LMXM_20_0040"/>